<dbReference type="PROSITE" id="PS50975">
    <property type="entry name" value="ATP_GRASP"/>
    <property type="match status" value="1"/>
</dbReference>
<evidence type="ECO:0000313" key="4">
    <source>
        <dbReference type="EMBL" id="RFT62613.1"/>
    </source>
</evidence>
<dbReference type="SUPFAM" id="SSF56059">
    <property type="entry name" value="Glutathione synthetase ATP-binding domain-like"/>
    <property type="match status" value="1"/>
</dbReference>
<dbReference type="Pfam" id="PF02655">
    <property type="entry name" value="ATP-grasp_3"/>
    <property type="match status" value="1"/>
</dbReference>
<dbReference type="Proteomes" id="UP000264294">
    <property type="component" value="Unassembled WGS sequence"/>
</dbReference>
<dbReference type="Gene3D" id="3.40.50.20">
    <property type="match status" value="1"/>
</dbReference>
<dbReference type="GO" id="GO:0046872">
    <property type="term" value="F:metal ion binding"/>
    <property type="evidence" value="ECO:0007669"/>
    <property type="project" value="InterPro"/>
</dbReference>
<dbReference type="PANTHER" id="PTHR21621:SF0">
    <property type="entry name" value="BETA-CITRYLGLUTAMATE SYNTHASE B-RELATED"/>
    <property type="match status" value="1"/>
</dbReference>
<dbReference type="PANTHER" id="PTHR21621">
    <property type="entry name" value="RIBOSOMAL PROTEIN S6 MODIFICATION PROTEIN"/>
    <property type="match status" value="1"/>
</dbReference>
<dbReference type="InterPro" id="IPR011761">
    <property type="entry name" value="ATP-grasp"/>
</dbReference>
<proteinExistence type="predicted"/>
<gene>
    <name evidence="4" type="ORF">D0U04_27750</name>
    <name evidence="3" type="ORF">DJ93_1513</name>
</gene>
<organism evidence="3 5">
    <name type="scientific">Bacillus clarus</name>
    <dbReference type="NCBI Taxonomy" id="2338372"/>
    <lineage>
        <taxon>Bacteria</taxon>
        <taxon>Bacillati</taxon>
        <taxon>Bacillota</taxon>
        <taxon>Bacilli</taxon>
        <taxon>Bacillales</taxon>
        <taxon>Bacillaceae</taxon>
        <taxon>Bacillus</taxon>
        <taxon>Bacillus cereus group</taxon>
    </lineage>
</organism>
<reference evidence="4 6" key="2">
    <citation type="submission" date="2018-08" db="EMBL/GenBank/DDBJ databases">
        <title>Bacillus clarus sp. nov. strain PS00077A.</title>
        <authorList>
            <person name="Mendez Acevedo M."/>
            <person name="Carroll L."/>
            <person name="Mukherjee M."/>
            <person name="Wiedmann M."/>
            <person name="Kovac J."/>
        </authorList>
    </citation>
    <scope>NUCLEOTIDE SEQUENCE [LARGE SCALE GENOMIC DNA]</scope>
    <source>
        <strain evidence="4 6">PS00077A</strain>
    </source>
</reference>
<dbReference type="Gene3D" id="3.30.470.20">
    <property type="entry name" value="ATP-grasp fold, B domain"/>
    <property type="match status" value="1"/>
</dbReference>
<dbReference type="GO" id="GO:0018169">
    <property type="term" value="F:ribosomal S6-glutamic acid ligase activity"/>
    <property type="evidence" value="ECO:0007669"/>
    <property type="project" value="TreeGrafter"/>
</dbReference>
<dbReference type="PATRIC" id="fig|1405.8.peg.1702"/>
<dbReference type="InterPro" id="IPR003806">
    <property type="entry name" value="ATP-grasp_PylC-type"/>
</dbReference>
<feature type="domain" description="ATP-grasp" evidence="2">
    <location>
        <begin position="121"/>
        <end position="301"/>
    </location>
</feature>
<dbReference type="RefSeq" id="WP_042980142.1">
    <property type="nucleotide sequence ID" value="NZ_JMQC01000008.1"/>
</dbReference>
<evidence type="ECO:0000313" key="3">
    <source>
        <dbReference type="EMBL" id="KFN02043.1"/>
    </source>
</evidence>
<evidence type="ECO:0000259" key="2">
    <source>
        <dbReference type="PROSITE" id="PS50975"/>
    </source>
</evidence>
<dbReference type="AlphaFoldDB" id="A0A090YVQ6"/>
<dbReference type="GO" id="GO:0009432">
    <property type="term" value="P:SOS response"/>
    <property type="evidence" value="ECO:0007669"/>
    <property type="project" value="TreeGrafter"/>
</dbReference>
<keyword evidence="6" id="KW-1185">Reference proteome</keyword>
<evidence type="ECO:0000313" key="5">
    <source>
        <dbReference type="Proteomes" id="UP000029389"/>
    </source>
</evidence>
<dbReference type="GO" id="GO:0005524">
    <property type="term" value="F:ATP binding"/>
    <property type="evidence" value="ECO:0007669"/>
    <property type="project" value="UniProtKB-UniRule"/>
</dbReference>
<evidence type="ECO:0000313" key="6">
    <source>
        <dbReference type="Proteomes" id="UP000264294"/>
    </source>
</evidence>
<dbReference type="EMBL" id="QVOD01000066">
    <property type="protein sequence ID" value="RFT62613.1"/>
    <property type="molecule type" value="Genomic_DNA"/>
</dbReference>
<reference evidence="3 5" key="1">
    <citation type="submission" date="2014-04" db="EMBL/GenBank/DDBJ databases">
        <authorList>
            <person name="Bishop-Lilly K.A."/>
            <person name="Broomall S.M."/>
            <person name="Chain P.S."/>
            <person name="Chertkov O."/>
            <person name="Coyne S.R."/>
            <person name="Daligault H.E."/>
            <person name="Davenport K.W."/>
            <person name="Erkkila T."/>
            <person name="Frey K.G."/>
            <person name="Gibbons H.S."/>
            <person name="Gu W."/>
            <person name="Jaissle J."/>
            <person name="Johnson S.L."/>
            <person name="Koroleva G.I."/>
            <person name="Ladner J.T."/>
            <person name="Lo C.-C."/>
            <person name="Minogue T.D."/>
            <person name="Munk C."/>
            <person name="Palacios G.F."/>
            <person name="Redden C.L."/>
            <person name="Rosenzweig C.N."/>
            <person name="Scholz M.B."/>
            <person name="Teshima H."/>
            <person name="Xu Y."/>
        </authorList>
    </citation>
    <scope>NUCLEOTIDE SEQUENCE [LARGE SCALE GENOMIC DNA]</scope>
    <source>
        <strain evidence="3 5">BHP</strain>
    </source>
</reference>
<name>A0A090YVQ6_9BACI</name>
<dbReference type="EMBL" id="JMQC01000008">
    <property type="protein sequence ID" value="KFN02043.1"/>
    <property type="molecule type" value="Genomic_DNA"/>
</dbReference>
<sequence>MSTKKTVLITGARAPAALHLCRLFKKSGHTVIMTDSIPYPLSKVSTSTDYFYEIPSPKWKTNESIYALQSIIQNHNVDLLVPTCEEIFYISRHKKKLSQFCHVLVDEFQKLSLLHNKWEFIRFVTKLGWQVPTTYRTNNEQAIQAMIQRTSPTTPFVLKPIFSRFSDKVSFITKEDLVKGITMNKQNYIIQEFIKGTQYCSYSIVQFGKVLAHSVYKTEFTAGLGATIAFKHINHPKIDQFVEHIVKELNFSGQIAFDFIITEDGDAIPIECNPRTTSGLHLFDEEILSALIDKKVNNTLIPKQNSQCAIRLAMFLYAPPYLKSKQTRKRWWKILCSYPDIIYSRSDRKPFFYQFYSMYKLWLESNKHGRTILEQTTYDISWDGEKL</sequence>
<dbReference type="Proteomes" id="UP000029389">
    <property type="component" value="Unassembled WGS sequence"/>
</dbReference>
<protein>
    <submittedName>
        <fullName evidence="3">ATP-grasp domain protein</fullName>
    </submittedName>
    <submittedName>
        <fullName evidence="4">ATP-grasp domain-containing protein</fullName>
    </submittedName>
</protein>
<keyword evidence="1" id="KW-0547">Nucleotide-binding</keyword>
<dbReference type="GO" id="GO:0005737">
    <property type="term" value="C:cytoplasm"/>
    <property type="evidence" value="ECO:0007669"/>
    <property type="project" value="TreeGrafter"/>
</dbReference>
<evidence type="ECO:0000256" key="1">
    <source>
        <dbReference type="PROSITE-ProRule" id="PRU00409"/>
    </source>
</evidence>
<keyword evidence="1" id="KW-0067">ATP-binding</keyword>
<dbReference type="NCBIfam" id="NF005315">
    <property type="entry name" value="PRK06849.1"/>
    <property type="match status" value="1"/>
</dbReference>
<accession>A0A090YVQ6</accession>
<comment type="caution">
    <text evidence="3">The sequence shown here is derived from an EMBL/GenBank/DDBJ whole genome shotgun (WGS) entry which is preliminary data.</text>
</comment>